<dbReference type="EMBL" id="CAEZYR010000240">
    <property type="protein sequence ID" value="CAB4776741.1"/>
    <property type="molecule type" value="Genomic_DNA"/>
</dbReference>
<keyword evidence="1" id="KW-0443">Lipid metabolism</keyword>
<evidence type="ECO:0000313" key="3">
    <source>
        <dbReference type="EMBL" id="CAB4776741.1"/>
    </source>
</evidence>
<evidence type="ECO:0000256" key="1">
    <source>
        <dbReference type="ARBA" id="ARBA00023098"/>
    </source>
</evidence>
<dbReference type="NCBIfam" id="NF006100">
    <property type="entry name" value="PRK08252.1"/>
    <property type="match status" value="1"/>
</dbReference>
<dbReference type="GO" id="GO:0006635">
    <property type="term" value="P:fatty acid beta-oxidation"/>
    <property type="evidence" value="ECO:0007669"/>
    <property type="project" value="TreeGrafter"/>
</dbReference>
<accession>A0A6J6VVX8</accession>
<dbReference type="CDD" id="cd06558">
    <property type="entry name" value="crotonase-like"/>
    <property type="match status" value="1"/>
</dbReference>
<name>A0A6J6VVX8_9ZZZZ</name>
<dbReference type="Gene3D" id="3.90.226.10">
    <property type="entry name" value="2-enoyl-CoA Hydratase, Chain A, domain 1"/>
    <property type="match status" value="1"/>
</dbReference>
<dbReference type="GO" id="GO:0016829">
    <property type="term" value="F:lyase activity"/>
    <property type="evidence" value="ECO:0007669"/>
    <property type="project" value="UniProtKB-KW"/>
</dbReference>
<dbReference type="AlphaFoldDB" id="A0A6J6VVX8"/>
<dbReference type="InterPro" id="IPR001753">
    <property type="entry name" value="Enoyl-CoA_hydra/iso"/>
</dbReference>
<gene>
    <name evidence="3" type="ORF">UFOPK2754_03417</name>
    <name evidence="4" type="ORF">UFOPK3139_00046</name>
    <name evidence="5" type="ORF">UFOPK3543_00765</name>
</gene>
<dbReference type="PANTHER" id="PTHR11941:SF169">
    <property type="entry name" value="(7AS)-7A-METHYL-1,5-DIOXO-2,3,5,6,7,7A-HEXAHYDRO-1H-INDENE-CARBOXYL-COA HYDROLASE"/>
    <property type="match status" value="1"/>
</dbReference>
<dbReference type="EMBL" id="CAFABA010000001">
    <property type="protein sequence ID" value="CAB4811945.1"/>
    <property type="molecule type" value="Genomic_DNA"/>
</dbReference>
<reference evidence="3" key="1">
    <citation type="submission" date="2020-05" db="EMBL/GenBank/DDBJ databases">
        <authorList>
            <person name="Chiriac C."/>
            <person name="Salcher M."/>
            <person name="Ghai R."/>
            <person name="Kavagutti S V."/>
        </authorList>
    </citation>
    <scope>NUCLEOTIDE SEQUENCE</scope>
</reference>
<evidence type="ECO:0000313" key="5">
    <source>
        <dbReference type="EMBL" id="CAB4899239.1"/>
    </source>
</evidence>
<dbReference type="EMBL" id="CAFBMH010000018">
    <property type="protein sequence ID" value="CAB4899239.1"/>
    <property type="molecule type" value="Genomic_DNA"/>
</dbReference>
<dbReference type="InterPro" id="IPR014748">
    <property type="entry name" value="Enoyl-CoA_hydra_C"/>
</dbReference>
<dbReference type="Pfam" id="PF00378">
    <property type="entry name" value="ECH_1"/>
    <property type="match status" value="1"/>
</dbReference>
<evidence type="ECO:0000313" key="4">
    <source>
        <dbReference type="EMBL" id="CAB4811945.1"/>
    </source>
</evidence>
<dbReference type="SUPFAM" id="SSF52096">
    <property type="entry name" value="ClpP/crotonase"/>
    <property type="match status" value="1"/>
</dbReference>
<protein>
    <submittedName>
        <fullName evidence="3">Unannotated protein</fullName>
    </submittedName>
</protein>
<sequence length="253" mass="26821">MLHVETRGRVLVLTLDRPEARNAINAETTEAIVEALDRFEADPDLWVAIITHRGPVFCAGADLKVVASGGGRGIESKEHGFAGICARLRTKPLIAAIDGAALAGGFEIALACDCIVASTDSRFGLPEVKRALVATGGGPFRMMRQLGPKIALELVMTGDPISAARGYELGLVNRLVEPGNVLEAALELAAAINANAPVAVRETRAVALAALDHPDAELWQIARDAMTRNMQTADFHEGPRAFVEKRAANWTGA</sequence>
<proteinExistence type="predicted"/>
<keyword evidence="2" id="KW-0456">Lyase</keyword>
<dbReference type="InterPro" id="IPR029045">
    <property type="entry name" value="ClpP/crotonase-like_dom_sf"/>
</dbReference>
<evidence type="ECO:0000256" key="2">
    <source>
        <dbReference type="ARBA" id="ARBA00023239"/>
    </source>
</evidence>
<dbReference type="PANTHER" id="PTHR11941">
    <property type="entry name" value="ENOYL-COA HYDRATASE-RELATED"/>
    <property type="match status" value="1"/>
</dbReference>
<organism evidence="3">
    <name type="scientific">freshwater metagenome</name>
    <dbReference type="NCBI Taxonomy" id="449393"/>
    <lineage>
        <taxon>unclassified sequences</taxon>
        <taxon>metagenomes</taxon>
        <taxon>ecological metagenomes</taxon>
    </lineage>
</organism>
<dbReference type="Gene3D" id="1.10.12.10">
    <property type="entry name" value="Lyase 2-enoyl-coa Hydratase, Chain A, domain 2"/>
    <property type="match status" value="1"/>
</dbReference>